<protein>
    <submittedName>
        <fullName evidence="3">Tyrosine-protein phosphatase</fullName>
    </submittedName>
</protein>
<feature type="domain" description="Tyrosine specific protein phosphatases" evidence="2">
    <location>
        <begin position="139"/>
        <end position="201"/>
    </location>
</feature>
<name>A0A848KFK1_9NOCA</name>
<dbReference type="InterPro" id="IPR026893">
    <property type="entry name" value="Tyr/Ser_Pase_IphP-type"/>
</dbReference>
<dbReference type="EMBL" id="VCQU01000008">
    <property type="protein sequence ID" value="NMN97753.1"/>
    <property type="molecule type" value="Genomic_DNA"/>
</dbReference>
<reference evidence="3 4" key="2">
    <citation type="submission" date="2020-06" db="EMBL/GenBank/DDBJ databases">
        <title>Antribacter stalactiti gen. nov., sp. nov., a new member of the family Nacardiaceae isolated from a cave.</title>
        <authorList>
            <person name="Kim I.S."/>
        </authorList>
    </citation>
    <scope>NUCLEOTIDE SEQUENCE [LARGE SCALE GENOMIC DNA]</scope>
    <source>
        <strain evidence="3 4">YC2-7</strain>
    </source>
</reference>
<dbReference type="Gene3D" id="3.90.190.10">
    <property type="entry name" value="Protein tyrosine phosphatase superfamily"/>
    <property type="match status" value="1"/>
</dbReference>
<evidence type="ECO:0000256" key="1">
    <source>
        <dbReference type="ARBA" id="ARBA00009580"/>
    </source>
</evidence>
<dbReference type="PANTHER" id="PTHR31126:SF1">
    <property type="entry name" value="TYROSINE SPECIFIC PROTEIN PHOSPHATASES DOMAIN-CONTAINING PROTEIN"/>
    <property type="match status" value="1"/>
</dbReference>
<dbReference type="PROSITE" id="PS50056">
    <property type="entry name" value="TYR_PHOSPHATASE_2"/>
    <property type="match status" value="1"/>
</dbReference>
<dbReference type="Proteomes" id="UP000535543">
    <property type="component" value="Unassembled WGS sequence"/>
</dbReference>
<sequence>MSREPIVAGVTSTDADQFRLSGAWNFRDLAGLRTADGRTVRPGIVFRSSQLAELDDDGQAALLQLGITDVFDLRGDAEARHGGRDNLPDGVRLHVAPFHERRLDDATAPHETRLDSPGGGREYLSRAYAEFPLLAGAHAAIADIFDTVADTDNRVLIHCAAGKDRAGWVAATLLRAIGVTEDDIVADYLRSNDAIGTLRSRMSAQYGQAVNLSDDLLGVDEEYYRVAMDAVEHHYGSFEDYLGSLGLDSGAVGRLRGRLLD</sequence>
<dbReference type="PANTHER" id="PTHR31126">
    <property type="entry name" value="TYROSINE-PROTEIN PHOSPHATASE"/>
    <property type="match status" value="1"/>
</dbReference>
<dbReference type="RefSeq" id="WP_169590857.1">
    <property type="nucleotide sequence ID" value="NZ_VCQU01000008.1"/>
</dbReference>
<dbReference type="InterPro" id="IPR029021">
    <property type="entry name" value="Prot-tyrosine_phosphatase-like"/>
</dbReference>
<keyword evidence="4" id="KW-1185">Reference proteome</keyword>
<evidence type="ECO:0000313" key="3">
    <source>
        <dbReference type="EMBL" id="NMN97753.1"/>
    </source>
</evidence>
<comment type="caution">
    <text evidence="3">The sequence shown here is derived from an EMBL/GenBank/DDBJ whole genome shotgun (WGS) entry which is preliminary data.</text>
</comment>
<dbReference type="GO" id="GO:0004721">
    <property type="term" value="F:phosphoprotein phosphatase activity"/>
    <property type="evidence" value="ECO:0007669"/>
    <property type="project" value="InterPro"/>
</dbReference>
<gene>
    <name evidence="3" type="ORF">FGL95_22200</name>
</gene>
<organism evidence="3 4">
    <name type="scientific">Antrihabitans stalactiti</name>
    <dbReference type="NCBI Taxonomy" id="2584121"/>
    <lineage>
        <taxon>Bacteria</taxon>
        <taxon>Bacillati</taxon>
        <taxon>Actinomycetota</taxon>
        <taxon>Actinomycetes</taxon>
        <taxon>Mycobacteriales</taxon>
        <taxon>Nocardiaceae</taxon>
        <taxon>Antrihabitans</taxon>
    </lineage>
</organism>
<dbReference type="AlphaFoldDB" id="A0A848KFK1"/>
<dbReference type="InterPro" id="IPR000387">
    <property type="entry name" value="Tyr_Pase_dom"/>
</dbReference>
<evidence type="ECO:0000313" key="4">
    <source>
        <dbReference type="Proteomes" id="UP000535543"/>
    </source>
</evidence>
<dbReference type="SUPFAM" id="SSF52799">
    <property type="entry name" value="(Phosphotyrosine protein) phosphatases II"/>
    <property type="match status" value="1"/>
</dbReference>
<comment type="similarity">
    <text evidence="1">Belongs to the protein-tyrosine phosphatase family.</text>
</comment>
<evidence type="ECO:0000259" key="2">
    <source>
        <dbReference type="PROSITE" id="PS50056"/>
    </source>
</evidence>
<dbReference type="Pfam" id="PF13350">
    <property type="entry name" value="Y_phosphatase3"/>
    <property type="match status" value="1"/>
</dbReference>
<accession>A0A848KFK1</accession>
<reference evidence="3 4" key="1">
    <citation type="submission" date="2019-05" db="EMBL/GenBank/DDBJ databases">
        <authorList>
            <person name="Lee S.D."/>
        </authorList>
    </citation>
    <scope>NUCLEOTIDE SEQUENCE [LARGE SCALE GENOMIC DNA]</scope>
    <source>
        <strain evidence="3 4">YC2-7</strain>
    </source>
</reference>
<proteinExistence type="inferred from homology"/>